<evidence type="ECO:0000313" key="2">
    <source>
        <dbReference type="EMBL" id="CAD5120656.1"/>
    </source>
</evidence>
<dbReference type="InterPro" id="IPR003609">
    <property type="entry name" value="Pan_app"/>
</dbReference>
<sequence length="149" mass="17601">MSKRIFDQYKLYENSITKHSLPLIPTKWAWKLSQNIEKVEECLTICNMEYFCKAIDYNPNNQTCSLKSGYYGKEISFSHNVYVKIQRELFACLELQYSLYEESSVNQSLDFVHPKWNTNTKIVEDIKVCMDICNYYAECKAIDFEPLSL</sequence>
<dbReference type="SUPFAM" id="SSF57414">
    <property type="entry name" value="Hairpin loop containing domain-like"/>
    <property type="match status" value="1"/>
</dbReference>
<organism evidence="2 3">
    <name type="scientific">Dimorphilus gyrociliatus</name>
    <dbReference type="NCBI Taxonomy" id="2664684"/>
    <lineage>
        <taxon>Eukaryota</taxon>
        <taxon>Metazoa</taxon>
        <taxon>Spiralia</taxon>
        <taxon>Lophotrochozoa</taxon>
        <taxon>Annelida</taxon>
        <taxon>Polychaeta</taxon>
        <taxon>Polychaeta incertae sedis</taxon>
        <taxon>Dinophilidae</taxon>
        <taxon>Dimorphilus</taxon>
    </lineage>
</organism>
<reference evidence="2 3" key="1">
    <citation type="submission" date="2020-08" db="EMBL/GenBank/DDBJ databases">
        <authorList>
            <person name="Hejnol A."/>
        </authorList>
    </citation>
    <scope>NUCLEOTIDE SEQUENCE [LARGE SCALE GENOMIC DNA]</scope>
</reference>
<dbReference type="EMBL" id="CAJFCJ010000012">
    <property type="protein sequence ID" value="CAD5120656.1"/>
    <property type="molecule type" value="Genomic_DNA"/>
</dbReference>
<dbReference type="AlphaFoldDB" id="A0A7I8VWQ2"/>
<dbReference type="Pfam" id="PF00024">
    <property type="entry name" value="PAN_1"/>
    <property type="match status" value="1"/>
</dbReference>
<proteinExistence type="predicted"/>
<protein>
    <submittedName>
        <fullName evidence="2">DgyrCDS9219</fullName>
    </submittedName>
</protein>
<accession>A0A7I8VWQ2</accession>
<name>A0A7I8VWQ2_9ANNE</name>
<evidence type="ECO:0000259" key="1">
    <source>
        <dbReference type="Pfam" id="PF00024"/>
    </source>
</evidence>
<feature type="domain" description="Apple" evidence="1">
    <location>
        <begin position="35"/>
        <end position="73"/>
    </location>
</feature>
<dbReference type="Gene3D" id="3.50.4.10">
    <property type="entry name" value="Hepatocyte Growth Factor"/>
    <property type="match status" value="1"/>
</dbReference>
<comment type="caution">
    <text evidence="2">The sequence shown here is derived from an EMBL/GenBank/DDBJ whole genome shotgun (WGS) entry which is preliminary data.</text>
</comment>
<evidence type="ECO:0000313" key="3">
    <source>
        <dbReference type="Proteomes" id="UP000549394"/>
    </source>
</evidence>
<keyword evidence="3" id="KW-1185">Reference proteome</keyword>
<dbReference type="Proteomes" id="UP000549394">
    <property type="component" value="Unassembled WGS sequence"/>
</dbReference>
<gene>
    <name evidence="2" type="ORF">DGYR_LOCUS8722</name>
</gene>